<reference evidence="4 5" key="1">
    <citation type="submission" date="2024-11" db="EMBL/GenBank/DDBJ databases">
        <title>A near-complete genome assembly of Cinchona calisaya.</title>
        <authorList>
            <person name="Lian D.C."/>
            <person name="Zhao X.W."/>
            <person name="Wei L."/>
        </authorList>
    </citation>
    <scope>NUCLEOTIDE SEQUENCE [LARGE SCALE GENOMIC DNA]</scope>
    <source>
        <tissue evidence="4">Nenye</tissue>
    </source>
</reference>
<comment type="caution">
    <text evidence="4">The sequence shown here is derived from an EMBL/GenBank/DDBJ whole genome shotgun (WGS) entry which is preliminary data.</text>
</comment>
<dbReference type="InterPro" id="IPR015797">
    <property type="entry name" value="NUDIX_hydrolase-like_dom_sf"/>
</dbReference>
<proteinExistence type="inferred from homology"/>
<dbReference type="CDD" id="cd04678">
    <property type="entry name" value="NUDIX_MTH2_Nudt15"/>
    <property type="match status" value="1"/>
</dbReference>
<dbReference type="InterPro" id="IPR000086">
    <property type="entry name" value="NUDIX_hydrolase_dom"/>
</dbReference>
<feature type="domain" description="Nudix hydrolase" evidence="3">
    <location>
        <begin position="11"/>
        <end position="142"/>
    </location>
</feature>
<organism evidence="4 5">
    <name type="scientific">Cinchona calisaya</name>
    <dbReference type="NCBI Taxonomy" id="153742"/>
    <lineage>
        <taxon>Eukaryota</taxon>
        <taxon>Viridiplantae</taxon>
        <taxon>Streptophyta</taxon>
        <taxon>Embryophyta</taxon>
        <taxon>Tracheophyta</taxon>
        <taxon>Spermatophyta</taxon>
        <taxon>Magnoliopsida</taxon>
        <taxon>eudicotyledons</taxon>
        <taxon>Gunneridae</taxon>
        <taxon>Pentapetalae</taxon>
        <taxon>asterids</taxon>
        <taxon>lamiids</taxon>
        <taxon>Gentianales</taxon>
        <taxon>Rubiaceae</taxon>
        <taxon>Cinchonoideae</taxon>
        <taxon>Cinchoneae</taxon>
        <taxon>Cinchona</taxon>
    </lineage>
</organism>
<dbReference type="Gene3D" id="3.90.79.10">
    <property type="entry name" value="Nucleoside Triphosphate Pyrophosphohydrolase"/>
    <property type="match status" value="1"/>
</dbReference>
<dbReference type="PROSITE" id="PS00893">
    <property type="entry name" value="NUDIX_BOX"/>
    <property type="match status" value="1"/>
</dbReference>
<dbReference type="PANTHER" id="PTHR16099">
    <property type="entry name" value="8-OXO-DGTP DIPHOSPHATES NUDT15"/>
    <property type="match status" value="1"/>
</dbReference>
<dbReference type="PRINTS" id="PR00502">
    <property type="entry name" value="NUDIXFAMILY"/>
</dbReference>
<dbReference type="Proteomes" id="UP001630127">
    <property type="component" value="Unassembled WGS sequence"/>
</dbReference>
<dbReference type="FunFam" id="3.90.79.10:FF:000060">
    <property type="entry name" value="Nudix hydrolase 1"/>
    <property type="match status" value="1"/>
</dbReference>
<evidence type="ECO:0000313" key="4">
    <source>
        <dbReference type="EMBL" id="KAL3510876.1"/>
    </source>
</evidence>
<accession>A0ABD2YU47</accession>
<evidence type="ECO:0000256" key="2">
    <source>
        <dbReference type="RuleBase" id="RU003476"/>
    </source>
</evidence>
<evidence type="ECO:0000259" key="3">
    <source>
        <dbReference type="PROSITE" id="PS51462"/>
    </source>
</evidence>
<evidence type="ECO:0000256" key="1">
    <source>
        <dbReference type="ARBA" id="ARBA00022801"/>
    </source>
</evidence>
<dbReference type="SUPFAM" id="SSF55811">
    <property type="entry name" value="Nudix"/>
    <property type="match status" value="1"/>
</dbReference>
<dbReference type="AlphaFoldDB" id="A0ABD2YU47"/>
<dbReference type="InterPro" id="IPR020084">
    <property type="entry name" value="NUDIX_hydrolase_CS"/>
</dbReference>
<dbReference type="PANTHER" id="PTHR16099:SF7">
    <property type="entry name" value="NUDIX HYDROLASE DOMAIN-CONTAINING PROTEIN"/>
    <property type="match status" value="1"/>
</dbReference>
<comment type="similarity">
    <text evidence="2">Belongs to the Nudix hydrolase family.</text>
</comment>
<gene>
    <name evidence="4" type="ORF">ACH5RR_030277</name>
</gene>
<dbReference type="GO" id="GO:0016787">
    <property type="term" value="F:hydrolase activity"/>
    <property type="evidence" value="ECO:0007669"/>
    <property type="project" value="UniProtKB-KW"/>
</dbReference>
<name>A0ABD2YU47_9GENT</name>
<dbReference type="PROSITE" id="PS51462">
    <property type="entry name" value="NUDIX"/>
    <property type="match status" value="1"/>
</dbReference>
<sequence>MQMKMEQILPAPKVAVAVFLSKDKKVLLGRRLNCTGQSYFSVPSGHLEFGESFEQCAIRELKEETGLDIEKVEILKVTNNIFLEEPSHYVVILVRSVLADPNQIPQNLEPEKCDGWGWYEWDSLPEPLIGPFKSALAEGFNPFSN</sequence>
<evidence type="ECO:0000313" key="5">
    <source>
        <dbReference type="Proteomes" id="UP001630127"/>
    </source>
</evidence>
<keyword evidence="5" id="KW-1185">Reference proteome</keyword>
<dbReference type="EMBL" id="JBJUIK010000012">
    <property type="protein sequence ID" value="KAL3510876.1"/>
    <property type="molecule type" value="Genomic_DNA"/>
</dbReference>
<protein>
    <recommendedName>
        <fullName evidence="3">Nudix hydrolase domain-containing protein</fullName>
    </recommendedName>
</protein>
<dbReference type="Pfam" id="PF00293">
    <property type="entry name" value="NUDIX"/>
    <property type="match status" value="1"/>
</dbReference>
<keyword evidence="1 2" id="KW-0378">Hydrolase</keyword>
<dbReference type="InterPro" id="IPR020476">
    <property type="entry name" value="Nudix_hydrolase"/>
</dbReference>